<dbReference type="OMA" id="TFVQIDW"/>
<dbReference type="PANTHER" id="PTHR19321:SF41">
    <property type="entry name" value="FASCETTO-RELATED"/>
    <property type="match status" value="1"/>
</dbReference>
<accession>A0A060SCI1</accession>
<dbReference type="PANTHER" id="PTHR19321">
    <property type="entry name" value="PROTEIN REGULATOR OF CYTOKINESIS 1 PRC1-RELATED"/>
    <property type="match status" value="1"/>
</dbReference>
<evidence type="ECO:0000313" key="2">
    <source>
        <dbReference type="EMBL" id="CDO70098.1"/>
    </source>
</evidence>
<dbReference type="STRING" id="5643.A0A060SCI1"/>
<dbReference type="AlphaFoldDB" id="A0A060SCI1"/>
<dbReference type="InterPro" id="IPR007145">
    <property type="entry name" value="MAP65_Ase1_PRC1"/>
</dbReference>
<dbReference type="GO" id="GO:0008017">
    <property type="term" value="F:microtubule binding"/>
    <property type="evidence" value="ECO:0007669"/>
    <property type="project" value="InterPro"/>
</dbReference>
<comment type="caution">
    <text evidence="2">The sequence shown here is derived from an EMBL/GenBank/DDBJ whole genome shotgun (WGS) entry which is preliminary data.</text>
</comment>
<organism evidence="2 3">
    <name type="scientific">Pycnoporus cinnabarinus</name>
    <name type="common">Cinnabar-red polypore</name>
    <name type="synonym">Trametes cinnabarina</name>
    <dbReference type="NCBI Taxonomy" id="5643"/>
    <lineage>
        <taxon>Eukaryota</taxon>
        <taxon>Fungi</taxon>
        <taxon>Dikarya</taxon>
        <taxon>Basidiomycota</taxon>
        <taxon>Agaricomycotina</taxon>
        <taxon>Agaricomycetes</taxon>
        <taxon>Polyporales</taxon>
        <taxon>Polyporaceae</taxon>
        <taxon>Trametes</taxon>
    </lineage>
</organism>
<feature type="compositionally biased region" description="Low complexity" evidence="1">
    <location>
        <begin position="649"/>
        <end position="662"/>
    </location>
</feature>
<sequence length="813" mass="89943">MSTTITSLLNSLHTHLQSQTQLLPTLHAQLGLPPTALHDELSTLQQHLTQCIESQINHRRKQVDEWMEKCAAVEDDCLRYGRALGGHLKASGPSVGEIRKEQVLPRRYEMITEFQEKLRQQYHTKLEQLLNLINRISSLSNTLGSDFYTMDILEPVVAPGEDEYDAHAHKDVTPERFSRLEKELVRGKGEVAKRLSQLSANFVQIDWLYTELGITPPSLDDLASASSTSLGIPPLPRSSSSCSNRLTTSDPFLSTSMSIPMSTPTPTSRQNAHTPLLFLSEEPRHQPSETDHQRVFARFVARMEEISDEDLPDSNVTVGLEGVEPTQALMSWAQATRLELEDIKKRREAHIQAMYDQLEALWRRLGVADADMDAFVEANRGTTDITIKAYEEELERMLELKRERMGTFIENARAEISKLWDDLLIGEEERADFAPFADGQLQSYEQPSRSLTLFIDEHTEELLTIHEEEIRRLKEERRLKGSLLNSVKKYFDILEDEKELAAAASDQSRLLGRGPRDPGRLLREEKMRKRVTKEKPRLEQDLLVSIPAWEAETGRVFLVHGVSMLELLMDMMPATDKENSNKRTKGRAGSVPPRATTPANGHHLTAPTSGHGGVRTGVVTPAVRPSSSLSNSQSAPNKRQRLGESTSHNNALSSRAPLSSSRGAHNRAASPTKIPHPGKTPVGGSSLPRPVPIAMPVPKPGTAHHALGHGRVPSAQQLSSSHSYNAHQSGVRAASYMSTSTSSYGRGYGSVSSAAASAAAVAKKATRARRESFKPRPSVDENWALGLGLGDSAGGRRWAGFAGSAVKEEDEEY</sequence>
<feature type="region of interest" description="Disordered" evidence="1">
    <location>
        <begin position="232"/>
        <end position="271"/>
    </location>
</feature>
<keyword evidence="3" id="KW-1185">Reference proteome</keyword>
<dbReference type="Gene3D" id="1.20.58.1520">
    <property type="match status" value="1"/>
</dbReference>
<feature type="region of interest" description="Disordered" evidence="1">
    <location>
        <begin position="576"/>
        <end position="708"/>
    </location>
</feature>
<dbReference type="EMBL" id="CCBP010000067">
    <property type="protein sequence ID" value="CDO70098.1"/>
    <property type="molecule type" value="Genomic_DNA"/>
</dbReference>
<dbReference type="GO" id="GO:0051256">
    <property type="term" value="P:mitotic spindle midzone assembly"/>
    <property type="evidence" value="ECO:0007669"/>
    <property type="project" value="TreeGrafter"/>
</dbReference>
<name>A0A060SCI1_PYCCI</name>
<dbReference type="Proteomes" id="UP000029665">
    <property type="component" value="Unassembled WGS sequence"/>
</dbReference>
<proteinExistence type="predicted"/>
<dbReference type="GO" id="GO:1990023">
    <property type="term" value="C:mitotic spindle midzone"/>
    <property type="evidence" value="ECO:0007669"/>
    <property type="project" value="TreeGrafter"/>
</dbReference>
<feature type="compositionally biased region" description="Pro residues" evidence="1">
    <location>
        <begin position="689"/>
        <end position="699"/>
    </location>
</feature>
<gene>
    <name evidence="2" type="ORF">BN946_scf184806.g25</name>
</gene>
<protein>
    <recommendedName>
        <fullName evidence="4">Microtubule associated protein</fullName>
    </recommendedName>
</protein>
<evidence type="ECO:0000256" key="1">
    <source>
        <dbReference type="SAM" id="MobiDB-lite"/>
    </source>
</evidence>
<dbReference type="Pfam" id="PF03999">
    <property type="entry name" value="MAP65_ASE1"/>
    <property type="match status" value="1"/>
</dbReference>
<feature type="compositionally biased region" description="Low complexity" evidence="1">
    <location>
        <begin position="237"/>
        <end position="268"/>
    </location>
</feature>
<dbReference type="OrthoDB" id="642895at2759"/>
<dbReference type="GO" id="GO:0005737">
    <property type="term" value="C:cytoplasm"/>
    <property type="evidence" value="ECO:0007669"/>
    <property type="project" value="TreeGrafter"/>
</dbReference>
<evidence type="ECO:0000313" key="3">
    <source>
        <dbReference type="Proteomes" id="UP000029665"/>
    </source>
</evidence>
<reference evidence="2" key="1">
    <citation type="submission" date="2014-01" db="EMBL/GenBank/DDBJ databases">
        <title>The genome of the white-rot fungus Pycnoporus cinnabarinus: a basidiomycete model with a versatile arsenal for lignocellulosic biomass breakdown.</title>
        <authorList>
            <person name="Levasseur A."/>
            <person name="Lomascolo A."/>
            <person name="Ruiz-Duenas F.J."/>
            <person name="Uzan E."/>
            <person name="Piumi F."/>
            <person name="Kues U."/>
            <person name="Ram A.F.J."/>
            <person name="Murat C."/>
            <person name="Haon M."/>
            <person name="Benoit I."/>
            <person name="Arfi Y."/>
            <person name="Chevret D."/>
            <person name="Drula E."/>
            <person name="Kwon M.J."/>
            <person name="Gouret P."/>
            <person name="Lesage-Meessen L."/>
            <person name="Lombard V."/>
            <person name="Mariette J."/>
            <person name="Noirot C."/>
            <person name="Park J."/>
            <person name="Patyshakuliyeva A."/>
            <person name="Wieneger R.A.B."/>
            <person name="Wosten H.A.B."/>
            <person name="Martin F."/>
            <person name="Coutinho P.M."/>
            <person name="de Vries R."/>
            <person name="Martinez A.T."/>
            <person name="Klopp C."/>
            <person name="Pontarotti P."/>
            <person name="Henrissat B."/>
            <person name="Record E."/>
        </authorList>
    </citation>
    <scope>NUCLEOTIDE SEQUENCE [LARGE SCALE GENOMIC DNA]</scope>
    <source>
        <strain evidence="2">BRFM137</strain>
    </source>
</reference>
<dbReference type="HOGENOM" id="CLU_009812_0_0_1"/>
<evidence type="ECO:0008006" key="4">
    <source>
        <dbReference type="Google" id="ProtNLM"/>
    </source>
</evidence>